<keyword evidence="3" id="KW-1185">Reference proteome</keyword>
<name>A0A0K6FZF8_9AGAM</name>
<feature type="region of interest" description="Disordered" evidence="1">
    <location>
        <begin position="134"/>
        <end position="294"/>
    </location>
</feature>
<protein>
    <submittedName>
        <fullName evidence="2">Uncharacterized protein</fullName>
    </submittedName>
</protein>
<sequence length="294" mass="32352">MEIVAEHGGKHADLSLRITTPSLDWEWRTFALRPSHASQVLSDLLIMPMLTQMSIMSMCAGGSDLDSFTKQLDKTSKTARVTRHTHLRAVFSKPIVACGIVRIMQMFEQVGQEFLHPIVEDLEELEPVTAPLYFADPISDDEPEPEPEPHYASSNLRSSPAPLPDADGSATEDEDEAEGTGETQLQTQIDGSGKSQPSKRSQSSKYQSQSQSQSRPLMHMSRSNPHPSRSSAQPSMLGGRSISQPQVAGQKRRNAGSDSDSDEYERAEELLRRMNGATTSGAIGMKKKAGRRKF</sequence>
<feature type="compositionally biased region" description="Low complexity" evidence="1">
    <location>
        <begin position="191"/>
        <end position="216"/>
    </location>
</feature>
<accession>A0A0K6FZF8</accession>
<evidence type="ECO:0000256" key="1">
    <source>
        <dbReference type="SAM" id="MobiDB-lite"/>
    </source>
</evidence>
<evidence type="ECO:0000313" key="2">
    <source>
        <dbReference type="EMBL" id="CUA71666.1"/>
    </source>
</evidence>
<dbReference type="Proteomes" id="UP000044841">
    <property type="component" value="Unassembled WGS sequence"/>
</dbReference>
<feature type="compositionally biased region" description="Acidic residues" evidence="1">
    <location>
        <begin position="170"/>
        <end position="179"/>
    </location>
</feature>
<organism evidence="2 3">
    <name type="scientific">Rhizoctonia solani</name>
    <dbReference type="NCBI Taxonomy" id="456999"/>
    <lineage>
        <taxon>Eukaryota</taxon>
        <taxon>Fungi</taxon>
        <taxon>Dikarya</taxon>
        <taxon>Basidiomycota</taxon>
        <taxon>Agaricomycotina</taxon>
        <taxon>Agaricomycetes</taxon>
        <taxon>Cantharellales</taxon>
        <taxon>Ceratobasidiaceae</taxon>
        <taxon>Rhizoctonia</taxon>
    </lineage>
</organism>
<feature type="compositionally biased region" description="Polar residues" evidence="1">
    <location>
        <begin position="221"/>
        <end position="234"/>
    </location>
</feature>
<evidence type="ECO:0000313" key="3">
    <source>
        <dbReference type="Proteomes" id="UP000044841"/>
    </source>
</evidence>
<dbReference type="AlphaFoldDB" id="A0A0K6FZF8"/>
<dbReference type="EMBL" id="CYGV01001256">
    <property type="protein sequence ID" value="CUA71666.1"/>
    <property type="molecule type" value="Genomic_DNA"/>
</dbReference>
<feature type="compositionally biased region" description="Basic residues" evidence="1">
    <location>
        <begin position="285"/>
        <end position="294"/>
    </location>
</feature>
<gene>
    <name evidence="2" type="ORF">RSOLAG22IIIB_04712</name>
</gene>
<proteinExistence type="predicted"/>
<reference evidence="2 3" key="1">
    <citation type="submission" date="2015-07" db="EMBL/GenBank/DDBJ databases">
        <authorList>
            <person name="Noorani M."/>
        </authorList>
    </citation>
    <scope>NUCLEOTIDE SEQUENCE [LARGE SCALE GENOMIC DNA]</scope>
    <source>
        <strain evidence="2">BBA 69670</strain>
    </source>
</reference>